<comment type="subcellular location">
    <subcellularLocation>
        <location evidence="1">Membrane</location>
        <topology evidence="1">Multi-pass membrane protein</topology>
    </subcellularLocation>
</comment>
<gene>
    <name evidence="12" type="ORF">NE237_032818</name>
</gene>
<keyword evidence="13" id="KW-1185">Reference proteome</keyword>
<comment type="similarity">
    <text evidence="2">Belongs to the ABC transporter superfamily. ABCG family. PDR (TC 3.A.1.205) subfamily.</text>
</comment>
<dbReference type="Pfam" id="PF00005">
    <property type="entry name" value="ABC_tran"/>
    <property type="match status" value="2"/>
</dbReference>
<feature type="transmembrane region" description="Helical" evidence="10">
    <location>
        <begin position="1025"/>
        <end position="1043"/>
    </location>
</feature>
<dbReference type="InterPro" id="IPR013525">
    <property type="entry name" value="ABC2_TM"/>
</dbReference>
<comment type="caution">
    <text evidence="12">The sequence shown here is derived from an EMBL/GenBank/DDBJ whole genome shotgun (WGS) entry which is preliminary data.</text>
</comment>
<evidence type="ECO:0000256" key="8">
    <source>
        <dbReference type="ARBA" id="ARBA00022989"/>
    </source>
</evidence>
<keyword evidence="9 10" id="KW-0472">Membrane</keyword>
<feature type="transmembrane region" description="Helical" evidence="10">
    <location>
        <begin position="1055"/>
        <end position="1081"/>
    </location>
</feature>
<dbReference type="EMBL" id="JAMYWD010000001">
    <property type="protein sequence ID" value="KAJ4981981.1"/>
    <property type="molecule type" value="Genomic_DNA"/>
</dbReference>
<dbReference type="CDD" id="cd03232">
    <property type="entry name" value="ABCG_PDR_domain2"/>
    <property type="match status" value="1"/>
</dbReference>
<dbReference type="SMART" id="SM00382">
    <property type="entry name" value="AAA"/>
    <property type="match status" value="2"/>
</dbReference>
<feature type="transmembrane region" description="Helical" evidence="10">
    <location>
        <begin position="370"/>
        <end position="391"/>
    </location>
</feature>
<evidence type="ECO:0000256" key="7">
    <source>
        <dbReference type="ARBA" id="ARBA00022840"/>
    </source>
</evidence>
<dbReference type="AlphaFoldDB" id="A0A9Q0L5B6"/>
<dbReference type="InterPro" id="IPR013581">
    <property type="entry name" value="PDR_assoc"/>
</dbReference>
<evidence type="ECO:0000256" key="4">
    <source>
        <dbReference type="ARBA" id="ARBA00022692"/>
    </source>
</evidence>
<dbReference type="SUPFAM" id="SSF52540">
    <property type="entry name" value="P-loop containing nucleoside triphosphate hydrolases"/>
    <property type="match status" value="2"/>
</dbReference>
<feature type="transmembrane region" description="Helical" evidence="10">
    <location>
        <begin position="1138"/>
        <end position="1160"/>
    </location>
</feature>
<proteinExistence type="inferred from homology"/>
<dbReference type="InterPro" id="IPR003593">
    <property type="entry name" value="AAA+_ATPase"/>
</dbReference>
<evidence type="ECO:0000256" key="10">
    <source>
        <dbReference type="SAM" id="Phobius"/>
    </source>
</evidence>
<feature type="domain" description="ABC transporter" evidence="11">
    <location>
        <begin position="679"/>
        <end position="932"/>
    </location>
</feature>
<dbReference type="InterPro" id="IPR003439">
    <property type="entry name" value="ABC_transporter-like_ATP-bd"/>
</dbReference>
<evidence type="ECO:0000313" key="13">
    <source>
        <dbReference type="Proteomes" id="UP001141806"/>
    </source>
</evidence>
<dbReference type="GO" id="GO:0140359">
    <property type="term" value="F:ABC-type transporter activity"/>
    <property type="evidence" value="ECO:0007669"/>
    <property type="project" value="InterPro"/>
</dbReference>
<dbReference type="FunFam" id="3.40.50.300:FF:000179">
    <property type="entry name" value="ABC transporter G family member 34"/>
    <property type="match status" value="1"/>
</dbReference>
<dbReference type="PROSITE" id="PS50893">
    <property type="entry name" value="ABC_TRANSPORTER_2"/>
    <property type="match status" value="2"/>
</dbReference>
<keyword evidence="3" id="KW-0813">Transport</keyword>
<feature type="domain" description="ABC transporter" evidence="11">
    <location>
        <begin position="3"/>
        <end position="275"/>
    </location>
</feature>
<dbReference type="InterPro" id="IPR034001">
    <property type="entry name" value="ABCG_PDR_1"/>
</dbReference>
<keyword evidence="7" id="KW-0067">ATP-binding</keyword>
<sequence length="1279" mass="144145">MFFAFTGFKFRVVKISILKDVSGIIKPGRMTLLLGPPGSGKTTLLLALSGKLDQSLKVTGEISYNGYKLEEFVPQKTSAYISQHDLHIPEMTVRETVGFSACFQGVGSRADIMMEVSRREKEEGILPDPYVDIYMKAISVGGTGKGLQTDYILKILGLDICADSMVGDAMRRGISGGQKKRLTTGEMIVGPTKALFMDEISTGLDSSTTFQIVACLQHLVHLTDATAFVSLLQPAPETYDLFDDIVLMAEGKIVYHGPRDSVLEFFETCGFRCPERKGAADFLQEVVSKNDQAQYWNSTEKPYNYVSVDEFSRKFKAFNVGHKLYEDLSEPYDKSQSHKNAISFNLYSLSKWELFKACMSREFLLMRRNYFVYAFKSTQLIIVASITMTIFLRTRMSVDLLHANYFMGSIFFGLMVMIADGYPELSMTVSRLPVFFKQRESCFYPAWAYAIPASILKIPVSMIEALIWNTLTYYVIGYSPEFTRFLRHFILLFGVHQMGISMFRFVASVAQTTVAAMTAGALTWLLILLFSGFIIPLPYMPVWLKWGFWLSPLTYGEIGMSIIEFLAPRWQTMSTNSTLGLEILESRGLNFESYYYWISFGALLGFAILFNIAFTLTLTYSKPPGRSRAIISHEKLSKIQGKDVSVNAYVEDKPNSAYPKRIAGTGKGKMVLPFEPLTVVFQDLQYYIDTPLEMRERGFTQNRLKLLHDITGSFRPGVLTALMGVSGAGKTTLMDVLSGRKTGGYIEGTIMIGGFPKVQETFARISGYCEQNDIHSPQVTVEESVIYSAWLRLSPLLDENAKADFVNEVLETIELDGIKDSLVGMPGVNGLSTEQRKRLTIAVELVANPSIIFLDEPTSGLDARAAAIVMRAVKNVVDTGRTIVCTIHQPSIDIFEAFDELILMKTGGRIIYAGPLGQHSSRVIEYFESISGVPKIKDNYNPATWMLEVTSASAETEMSVDFAQLYEESTLYEDNKELVKKLSTPSSGSKDLHFPTRFSQSGWGQFKVCLWKQNLSYWRSPSYNLRRFTYTFIASILFGSLFWKQGQKINTQQDLFNVFGAMYAAVLMIGINNSTSVLPFISVERTVLYREKAAGMYSSWAYAFAQVVIELPYMFCLIFMYVIITYNMIGYDPSPYKVFWYFYVMFCVLLSFNYLGMFLVAVTPNIHVATILVSAFNPLMNLLSGFIIPKLQIPKWWIWLYYLVPTSWGLNGLLTSQYGDVKTEIIVSGETETVPTFLSNYFGYSYDQLHIVGVVLIAYPIVFASLFAYCIGKLNFQKR</sequence>
<keyword evidence="5" id="KW-0677">Repeat</keyword>
<evidence type="ECO:0000256" key="9">
    <source>
        <dbReference type="ARBA" id="ARBA00023136"/>
    </source>
</evidence>
<protein>
    <recommendedName>
        <fullName evidence="11">ABC transporter domain-containing protein</fullName>
    </recommendedName>
</protein>
<evidence type="ECO:0000256" key="2">
    <source>
        <dbReference type="ARBA" id="ARBA00006012"/>
    </source>
</evidence>
<feature type="transmembrane region" description="Helical" evidence="10">
    <location>
        <begin position="594"/>
        <end position="620"/>
    </location>
</feature>
<feature type="transmembrane region" description="Helical" evidence="10">
    <location>
        <begin position="546"/>
        <end position="567"/>
    </location>
</feature>
<dbReference type="Gene3D" id="3.40.50.300">
    <property type="entry name" value="P-loop containing nucleotide triphosphate hydrolases"/>
    <property type="match status" value="2"/>
</dbReference>
<reference evidence="12" key="1">
    <citation type="journal article" date="2023" name="Plant J.">
        <title>The genome of the king protea, Protea cynaroides.</title>
        <authorList>
            <person name="Chang J."/>
            <person name="Duong T.A."/>
            <person name="Schoeman C."/>
            <person name="Ma X."/>
            <person name="Roodt D."/>
            <person name="Barker N."/>
            <person name="Li Z."/>
            <person name="Van de Peer Y."/>
            <person name="Mizrachi E."/>
        </authorList>
    </citation>
    <scope>NUCLEOTIDE SEQUENCE</scope>
    <source>
        <tissue evidence="12">Young leaves</tissue>
    </source>
</reference>
<dbReference type="Proteomes" id="UP001141806">
    <property type="component" value="Unassembled WGS sequence"/>
</dbReference>
<evidence type="ECO:0000256" key="1">
    <source>
        <dbReference type="ARBA" id="ARBA00004141"/>
    </source>
</evidence>
<dbReference type="OrthoDB" id="66620at2759"/>
<feature type="transmembrane region" description="Helical" evidence="10">
    <location>
        <begin position="519"/>
        <end position="540"/>
    </location>
</feature>
<feature type="transmembrane region" description="Helical" evidence="10">
    <location>
        <begin position="403"/>
        <end position="422"/>
    </location>
</feature>
<dbReference type="CDD" id="cd03233">
    <property type="entry name" value="ABCG_PDR_domain1"/>
    <property type="match status" value="1"/>
</dbReference>
<organism evidence="12 13">
    <name type="scientific">Protea cynaroides</name>
    <dbReference type="NCBI Taxonomy" id="273540"/>
    <lineage>
        <taxon>Eukaryota</taxon>
        <taxon>Viridiplantae</taxon>
        <taxon>Streptophyta</taxon>
        <taxon>Embryophyta</taxon>
        <taxon>Tracheophyta</taxon>
        <taxon>Spermatophyta</taxon>
        <taxon>Magnoliopsida</taxon>
        <taxon>Proteales</taxon>
        <taxon>Proteaceae</taxon>
        <taxon>Protea</taxon>
    </lineage>
</organism>
<evidence type="ECO:0000256" key="3">
    <source>
        <dbReference type="ARBA" id="ARBA00022448"/>
    </source>
</evidence>
<keyword evidence="6" id="KW-0547">Nucleotide-binding</keyword>
<dbReference type="Pfam" id="PF19055">
    <property type="entry name" value="ABC2_membrane_7"/>
    <property type="match status" value="2"/>
</dbReference>
<dbReference type="InterPro" id="IPR043926">
    <property type="entry name" value="ABCG_dom"/>
</dbReference>
<feature type="transmembrane region" description="Helical" evidence="10">
    <location>
        <begin position="488"/>
        <end position="507"/>
    </location>
</feature>
<dbReference type="GO" id="GO:0016887">
    <property type="term" value="F:ATP hydrolysis activity"/>
    <property type="evidence" value="ECO:0007669"/>
    <property type="project" value="InterPro"/>
</dbReference>
<name>A0A9Q0L5B6_9MAGN</name>
<dbReference type="GO" id="GO:0005524">
    <property type="term" value="F:ATP binding"/>
    <property type="evidence" value="ECO:0007669"/>
    <property type="project" value="UniProtKB-KW"/>
</dbReference>
<dbReference type="PANTHER" id="PTHR19241">
    <property type="entry name" value="ATP-BINDING CASSETTE TRANSPORTER"/>
    <property type="match status" value="1"/>
</dbReference>
<feature type="transmembrane region" description="Helical" evidence="10">
    <location>
        <begin position="1196"/>
        <end position="1214"/>
    </location>
</feature>
<dbReference type="InterPro" id="IPR034003">
    <property type="entry name" value="ABCG_PDR_2"/>
</dbReference>
<feature type="transmembrane region" description="Helical" evidence="10">
    <location>
        <begin position="1166"/>
        <end position="1189"/>
    </location>
</feature>
<accession>A0A9Q0L5B6</accession>
<dbReference type="FunFam" id="3.40.50.300:FF:000157">
    <property type="entry name" value="ABC transporter G family member 34"/>
    <property type="match status" value="1"/>
</dbReference>
<evidence type="ECO:0000256" key="5">
    <source>
        <dbReference type="ARBA" id="ARBA00022737"/>
    </source>
</evidence>
<keyword evidence="8 10" id="KW-1133">Transmembrane helix</keyword>
<dbReference type="GO" id="GO:0005886">
    <property type="term" value="C:plasma membrane"/>
    <property type="evidence" value="ECO:0007669"/>
    <property type="project" value="UniProtKB-ARBA"/>
</dbReference>
<evidence type="ECO:0000259" key="11">
    <source>
        <dbReference type="PROSITE" id="PS50893"/>
    </source>
</evidence>
<feature type="transmembrane region" description="Helical" evidence="10">
    <location>
        <begin position="1101"/>
        <end position="1126"/>
    </location>
</feature>
<evidence type="ECO:0000256" key="6">
    <source>
        <dbReference type="ARBA" id="ARBA00022741"/>
    </source>
</evidence>
<feature type="transmembrane region" description="Helical" evidence="10">
    <location>
        <begin position="1249"/>
        <end position="1271"/>
    </location>
</feature>
<dbReference type="InterPro" id="IPR027417">
    <property type="entry name" value="P-loop_NTPase"/>
</dbReference>
<keyword evidence="4 10" id="KW-0812">Transmembrane</keyword>
<evidence type="ECO:0000313" key="12">
    <source>
        <dbReference type="EMBL" id="KAJ4981981.1"/>
    </source>
</evidence>
<dbReference type="Pfam" id="PF01061">
    <property type="entry name" value="ABC2_membrane"/>
    <property type="match status" value="2"/>
</dbReference>
<dbReference type="Pfam" id="PF08370">
    <property type="entry name" value="PDR_assoc"/>
    <property type="match status" value="1"/>
</dbReference>